<dbReference type="AlphaFoldDB" id="A0A0K0E323"/>
<proteinExistence type="predicted"/>
<dbReference type="STRING" id="6248.A0A0K0E323"/>
<organism evidence="1">
    <name type="scientific">Strongyloides stercoralis</name>
    <name type="common">Threadworm</name>
    <dbReference type="NCBI Taxonomy" id="6248"/>
    <lineage>
        <taxon>Eukaryota</taxon>
        <taxon>Metazoa</taxon>
        <taxon>Ecdysozoa</taxon>
        <taxon>Nematoda</taxon>
        <taxon>Chromadorea</taxon>
        <taxon>Rhabditida</taxon>
        <taxon>Tylenchina</taxon>
        <taxon>Panagrolaimomorpha</taxon>
        <taxon>Strongyloidoidea</taxon>
        <taxon>Strongyloididae</taxon>
        <taxon>Strongyloides</taxon>
    </lineage>
</organism>
<accession>A0A0K0E323</accession>
<evidence type="ECO:0000313" key="1">
    <source>
        <dbReference type="WBParaSite" id="SSTP_0000389300.1"/>
    </source>
</evidence>
<name>A0A0K0E323_STRER</name>
<protein>
    <submittedName>
        <fullName evidence="1">Uncharacterized protein</fullName>
    </submittedName>
</protein>
<reference evidence="1" key="1">
    <citation type="submission" date="2015-08" db="UniProtKB">
        <authorList>
            <consortium name="WormBaseParasite"/>
        </authorList>
    </citation>
    <scope>IDENTIFICATION</scope>
</reference>
<sequence length="73" mass="8454">MVSLIIKHNDEIFVNSLNKPILIIPEPNHFDVEKKIEQLKGQCLSNIIKLIDSWDHGYTFIVEKDNCKGFTID</sequence>
<dbReference type="WBParaSite" id="SSTP_0000389300.1">
    <property type="protein sequence ID" value="SSTP_0000389300.1"/>
    <property type="gene ID" value="SSTP_0000389300"/>
</dbReference>